<evidence type="ECO:0000256" key="5">
    <source>
        <dbReference type="ARBA" id="ARBA00022777"/>
    </source>
</evidence>
<keyword evidence="2" id="KW-0597">Phosphoprotein</keyword>
<feature type="compositionally biased region" description="Basic and acidic residues" evidence="9">
    <location>
        <begin position="82"/>
        <end position="98"/>
    </location>
</feature>
<dbReference type="InterPro" id="IPR017441">
    <property type="entry name" value="Protein_kinase_ATP_BS"/>
</dbReference>
<evidence type="ECO:0000256" key="6">
    <source>
        <dbReference type="ARBA" id="ARBA00022840"/>
    </source>
</evidence>
<feature type="domain" description="AGC-kinase C-terminal" evidence="11">
    <location>
        <begin position="421"/>
        <end position="487"/>
    </location>
</feature>
<gene>
    <name evidence="12" type="ORF">QTP70_001382</name>
</gene>
<dbReference type="AlphaFoldDB" id="A0AAE0QU35"/>
<dbReference type="PROSITE" id="PS00108">
    <property type="entry name" value="PROTEIN_KINASE_ST"/>
    <property type="match status" value="1"/>
</dbReference>
<accession>A0AAE0QU35</accession>
<feature type="domain" description="Protein kinase" evidence="10">
    <location>
        <begin position="160"/>
        <end position="420"/>
    </location>
</feature>
<evidence type="ECO:0000256" key="3">
    <source>
        <dbReference type="ARBA" id="ARBA00022679"/>
    </source>
</evidence>
<dbReference type="PROSITE" id="PS51285">
    <property type="entry name" value="AGC_KINASE_CTER"/>
    <property type="match status" value="1"/>
</dbReference>
<comment type="caution">
    <text evidence="12">The sequence shown here is derived from an EMBL/GenBank/DDBJ whole genome shotgun (WGS) entry which is preliminary data.</text>
</comment>
<dbReference type="PROSITE" id="PS50011">
    <property type="entry name" value="PROTEIN_KINASE_DOM"/>
    <property type="match status" value="1"/>
</dbReference>
<evidence type="ECO:0000256" key="4">
    <source>
        <dbReference type="ARBA" id="ARBA00022741"/>
    </source>
</evidence>
<comment type="similarity">
    <text evidence="8">Belongs to the protein kinase superfamily.</text>
</comment>
<keyword evidence="1 8" id="KW-0723">Serine/threonine-protein kinase</keyword>
<dbReference type="SUPFAM" id="SSF56112">
    <property type="entry name" value="Protein kinase-like (PK-like)"/>
    <property type="match status" value="1"/>
</dbReference>
<reference evidence="12" key="1">
    <citation type="submission" date="2023-06" db="EMBL/GenBank/DDBJ databases">
        <title>Male Hemibagrus guttatus genome.</title>
        <authorList>
            <person name="Bian C."/>
        </authorList>
    </citation>
    <scope>NUCLEOTIDE SEQUENCE</scope>
    <source>
        <strain evidence="12">Male_cb2023</strain>
        <tissue evidence="12">Muscle</tissue>
    </source>
</reference>
<evidence type="ECO:0000259" key="10">
    <source>
        <dbReference type="PROSITE" id="PS50011"/>
    </source>
</evidence>
<dbReference type="InterPro" id="IPR008271">
    <property type="entry name" value="Ser/Thr_kinase_AS"/>
</dbReference>
<dbReference type="Gene3D" id="3.30.200.20">
    <property type="entry name" value="Phosphorylase Kinase, domain 1"/>
    <property type="match status" value="1"/>
</dbReference>
<evidence type="ECO:0000313" key="13">
    <source>
        <dbReference type="Proteomes" id="UP001274896"/>
    </source>
</evidence>
<evidence type="ECO:0000259" key="11">
    <source>
        <dbReference type="PROSITE" id="PS51285"/>
    </source>
</evidence>
<dbReference type="FunFam" id="3.30.200.20:FF:000103">
    <property type="entry name" value="Protein kinase C"/>
    <property type="match status" value="1"/>
</dbReference>
<dbReference type="InterPro" id="IPR000961">
    <property type="entry name" value="AGC-kinase_C"/>
</dbReference>
<keyword evidence="5" id="KW-0418">Kinase</keyword>
<organism evidence="12 13">
    <name type="scientific">Hemibagrus guttatus</name>
    <dbReference type="NCBI Taxonomy" id="175788"/>
    <lineage>
        <taxon>Eukaryota</taxon>
        <taxon>Metazoa</taxon>
        <taxon>Chordata</taxon>
        <taxon>Craniata</taxon>
        <taxon>Vertebrata</taxon>
        <taxon>Euteleostomi</taxon>
        <taxon>Actinopterygii</taxon>
        <taxon>Neopterygii</taxon>
        <taxon>Teleostei</taxon>
        <taxon>Ostariophysi</taxon>
        <taxon>Siluriformes</taxon>
        <taxon>Bagridae</taxon>
        <taxon>Hemibagrus</taxon>
    </lineage>
</organism>
<dbReference type="InterPro" id="IPR011009">
    <property type="entry name" value="Kinase-like_dom_sf"/>
</dbReference>
<dbReference type="GO" id="GO:0005524">
    <property type="term" value="F:ATP binding"/>
    <property type="evidence" value="ECO:0007669"/>
    <property type="project" value="UniProtKB-UniRule"/>
</dbReference>
<feature type="region of interest" description="Disordered" evidence="9">
    <location>
        <begin position="79"/>
        <end position="113"/>
    </location>
</feature>
<evidence type="ECO:0000256" key="7">
    <source>
        <dbReference type="PROSITE-ProRule" id="PRU10141"/>
    </source>
</evidence>
<dbReference type="InterPro" id="IPR000719">
    <property type="entry name" value="Prot_kinase_dom"/>
</dbReference>
<keyword evidence="4 7" id="KW-0547">Nucleotide-binding</keyword>
<evidence type="ECO:0000256" key="9">
    <source>
        <dbReference type="SAM" id="MobiDB-lite"/>
    </source>
</evidence>
<evidence type="ECO:0000256" key="8">
    <source>
        <dbReference type="RuleBase" id="RU000304"/>
    </source>
</evidence>
<dbReference type="PANTHER" id="PTHR24351">
    <property type="entry name" value="RIBOSOMAL PROTEIN S6 KINASE"/>
    <property type="match status" value="1"/>
</dbReference>
<keyword evidence="3" id="KW-0808">Transferase</keyword>
<dbReference type="Proteomes" id="UP001274896">
    <property type="component" value="Unassembled WGS sequence"/>
</dbReference>
<sequence>MAAVVNPGLDRSVECIPKLEPFSEVQHGKTIKKDTRVDLHTLRIITKGGSMVGPLVPGIVLEGTEKKKSKVKLMGQDNVMKITDESEQRQKTTDKVAETPEPPTQPEEDHLGSCDLDITPPSLDHNEEVQKVEPSRLLSEDDLKENSVELQLKKKSLEDFELLKVLGRGGFGEVFLAELRGTDEVFAVKMLKKYKLQSFKGVLNTLIERHVLVLATEHPYLTQLCCSFQTNDRLCFAMEYVNGGDLAYHIARSGRFNESRARFYAAEIVSALMFLHCNGIIHRDLKPSNILLDADGHCKVADFGLCKEGILDGKTTNTFCGTPLYFAPEILLGNEYGASVDWWCLGVIMYEMMVGYTPFVANNDRMLFESILQDAPGFPCSLSSEAVRILKAFLVKCPAARLGCVASQGQEEAIKVHPFFNEIDWVLLEQRKIMPPFKPQVTSKRDDNNFKERFTHQDLRITPTDDSTIDPFWQEVFNDFSYCNSKC</sequence>
<dbReference type="Gene3D" id="1.10.510.10">
    <property type="entry name" value="Transferase(Phosphotransferase) domain 1"/>
    <property type="match status" value="1"/>
</dbReference>
<keyword evidence="6 7" id="KW-0067">ATP-binding</keyword>
<name>A0AAE0QU35_9TELE</name>
<dbReference type="GO" id="GO:0004674">
    <property type="term" value="F:protein serine/threonine kinase activity"/>
    <property type="evidence" value="ECO:0007669"/>
    <property type="project" value="UniProtKB-KW"/>
</dbReference>
<proteinExistence type="inferred from homology"/>
<evidence type="ECO:0000313" key="12">
    <source>
        <dbReference type="EMBL" id="KAK3532888.1"/>
    </source>
</evidence>
<keyword evidence="13" id="KW-1185">Reference proteome</keyword>
<protein>
    <submittedName>
        <fullName evidence="12">Uncharacterized protein</fullName>
    </submittedName>
</protein>
<evidence type="ECO:0000256" key="2">
    <source>
        <dbReference type="ARBA" id="ARBA00022553"/>
    </source>
</evidence>
<dbReference type="PROSITE" id="PS00107">
    <property type="entry name" value="PROTEIN_KINASE_ATP"/>
    <property type="match status" value="1"/>
</dbReference>
<dbReference type="SMART" id="SM00220">
    <property type="entry name" value="S_TKc"/>
    <property type="match status" value="1"/>
</dbReference>
<dbReference type="Pfam" id="PF00069">
    <property type="entry name" value="Pkinase"/>
    <property type="match status" value="1"/>
</dbReference>
<dbReference type="FunFam" id="1.10.510.10:FF:000048">
    <property type="entry name" value="Protein kinase C"/>
    <property type="match status" value="1"/>
</dbReference>
<dbReference type="SMART" id="SM00133">
    <property type="entry name" value="S_TK_X"/>
    <property type="match status" value="1"/>
</dbReference>
<dbReference type="EMBL" id="JAUCMX010000010">
    <property type="protein sequence ID" value="KAK3532888.1"/>
    <property type="molecule type" value="Genomic_DNA"/>
</dbReference>
<feature type="binding site" evidence="7">
    <location>
        <position position="189"/>
    </location>
    <ligand>
        <name>ATP</name>
        <dbReference type="ChEBI" id="CHEBI:30616"/>
    </ligand>
</feature>
<evidence type="ECO:0000256" key="1">
    <source>
        <dbReference type="ARBA" id="ARBA00022527"/>
    </source>
</evidence>